<proteinExistence type="predicted"/>
<evidence type="ECO:0000256" key="1">
    <source>
        <dbReference type="SAM" id="Phobius"/>
    </source>
</evidence>
<evidence type="ECO:0000313" key="2">
    <source>
        <dbReference type="EMBL" id="CDW49057.1"/>
    </source>
</evidence>
<dbReference type="AlphaFoldDB" id="A0A0K2VFT6"/>
<name>A0A0K2VFT6_LEPSM</name>
<protein>
    <recommendedName>
        <fullName evidence="3">ShKT domain-containing protein</fullName>
    </recommendedName>
</protein>
<feature type="non-terminal residue" evidence="2">
    <location>
        <position position="1"/>
    </location>
</feature>
<keyword evidence="1" id="KW-0472">Membrane</keyword>
<keyword evidence="1" id="KW-0812">Transmembrane</keyword>
<sequence length="186" mass="20637">LIPGNSTTFNVDMKVIIQISILSALILGVFGGFENICKNTLATCTKDEVRCMSPAYYFQCSQACGCTDSCLDPSADCLNESDICLKEDERRRCPRFCGACEGCNNLVHNDICDKNIHRCSEYNVRYLCAQTCGKCSKSCRNKLAADDVCNTFHKYGYCSRTSQYSKIMNEVCHGTCTSGCRNNINP</sequence>
<accession>A0A0K2VFT6</accession>
<feature type="transmembrane region" description="Helical" evidence="1">
    <location>
        <begin position="15"/>
        <end position="33"/>
    </location>
</feature>
<evidence type="ECO:0008006" key="3">
    <source>
        <dbReference type="Google" id="ProtNLM"/>
    </source>
</evidence>
<dbReference type="EMBL" id="HACA01031696">
    <property type="protein sequence ID" value="CDW49057.1"/>
    <property type="molecule type" value="Transcribed_RNA"/>
</dbReference>
<reference evidence="2" key="1">
    <citation type="submission" date="2014-05" db="EMBL/GenBank/DDBJ databases">
        <authorList>
            <person name="Chronopoulou M."/>
        </authorList>
    </citation>
    <scope>NUCLEOTIDE SEQUENCE</scope>
    <source>
        <tissue evidence="2">Whole organism</tissue>
    </source>
</reference>
<organism evidence="2">
    <name type="scientific">Lepeophtheirus salmonis</name>
    <name type="common">Salmon louse</name>
    <name type="synonym">Caligus salmonis</name>
    <dbReference type="NCBI Taxonomy" id="72036"/>
    <lineage>
        <taxon>Eukaryota</taxon>
        <taxon>Metazoa</taxon>
        <taxon>Ecdysozoa</taxon>
        <taxon>Arthropoda</taxon>
        <taxon>Crustacea</taxon>
        <taxon>Multicrustacea</taxon>
        <taxon>Hexanauplia</taxon>
        <taxon>Copepoda</taxon>
        <taxon>Siphonostomatoida</taxon>
        <taxon>Caligidae</taxon>
        <taxon>Lepeophtheirus</taxon>
    </lineage>
</organism>
<keyword evidence="1" id="KW-1133">Transmembrane helix</keyword>